<protein>
    <submittedName>
        <fullName evidence="2">Uncharacterized protein</fullName>
    </submittedName>
</protein>
<dbReference type="EMBL" id="BLLS01000185">
    <property type="protein sequence ID" value="GFH88317.1"/>
    <property type="molecule type" value="Genomic_DNA"/>
</dbReference>
<reference evidence="2 3" key="1">
    <citation type="journal article" date="2020" name="Microbiome">
        <title>Single-cell genomics of uncultured bacteria reveals dietary fiber responders in the mouse gut microbiota.</title>
        <authorList>
            <person name="Chijiiwa R."/>
            <person name="Hosokawa M."/>
            <person name="Kogawa M."/>
            <person name="Nishikawa Y."/>
            <person name="Ide K."/>
            <person name="Sakanashi C."/>
            <person name="Takahashi K."/>
            <person name="Takeyama H."/>
        </authorList>
    </citation>
    <scope>NUCLEOTIDE SEQUENCE [LARGE SCALE GENOMIC DNA]</scope>
    <source>
        <strain evidence="2">IMSAGC_001</strain>
    </source>
</reference>
<proteinExistence type="predicted"/>
<accession>A0A7J0A7N1</accession>
<sequence>MLVVLFAVIFWTIMFFIACAVSPIVFFFMIIWAIYQYFKLLC</sequence>
<keyword evidence="1" id="KW-1133">Transmembrane helix</keyword>
<name>A0A7J0A7N1_9BACE</name>
<feature type="transmembrane region" description="Helical" evidence="1">
    <location>
        <begin position="6"/>
        <end position="35"/>
    </location>
</feature>
<keyword evidence="1" id="KW-0472">Membrane</keyword>
<organism evidence="2 3">
    <name type="scientific">Bacteroides acidifaciens</name>
    <dbReference type="NCBI Taxonomy" id="85831"/>
    <lineage>
        <taxon>Bacteria</taxon>
        <taxon>Pseudomonadati</taxon>
        <taxon>Bacteroidota</taxon>
        <taxon>Bacteroidia</taxon>
        <taxon>Bacteroidales</taxon>
        <taxon>Bacteroidaceae</taxon>
        <taxon>Bacteroides</taxon>
    </lineage>
</organism>
<dbReference type="Proteomes" id="UP000491181">
    <property type="component" value="Unassembled WGS sequence"/>
</dbReference>
<gene>
    <name evidence="2" type="ORF">IMSAGC001_03759</name>
</gene>
<evidence type="ECO:0000256" key="1">
    <source>
        <dbReference type="SAM" id="Phobius"/>
    </source>
</evidence>
<evidence type="ECO:0000313" key="2">
    <source>
        <dbReference type="EMBL" id="GFH88317.1"/>
    </source>
</evidence>
<evidence type="ECO:0000313" key="3">
    <source>
        <dbReference type="Proteomes" id="UP000491181"/>
    </source>
</evidence>
<keyword evidence="1" id="KW-0812">Transmembrane</keyword>
<comment type="caution">
    <text evidence="2">The sequence shown here is derived from an EMBL/GenBank/DDBJ whole genome shotgun (WGS) entry which is preliminary data.</text>
</comment>
<dbReference type="AlphaFoldDB" id="A0A7J0A7N1"/>